<dbReference type="Pfam" id="PF18612">
    <property type="entry name" value="Bac_A_amyl_C"/>
    <property type="match status" value="1"/>
</dbReference>
<dbReference type="SMART" id="SM00642">
    <property type="entry name" value="Aamy"/>
    <property type="match status" value="1"/>
</dbReference>
<evidence type="ECO:0000313" key="2">
    <source>
        <dbReference type="EMBL" id="TLQ40137.1"/>
    </source>
</evidence>
<feature type="domain" description="Glycosyl hydrolase family 13 catalytic" evidence="1">
    <location>
        <begin position="16"/>
        <end position="347"/>
    </location>
</feature>
<dbReference type="EMBL" id="VBSP01000037">
    <property type="protein sequence ID" value="TLQ40137.1"/>
    <property type="molecule type" value="Genomic_DNA"/>
</dbReference>
<dbReference type="Pfam" id="PF00128">
    <property type="entry name" value="Alpha-amylase"/>
    <property type="match status" value="1"/>
</dbReference>
<organism evidence="2 3">
    <name type="scientific">Ruoffia tabacinasalis</name>
    <dbReference type="NCBI Taxonomy" id="87458"/>
    <lineage>
        <taxon>Bacteria</taxon>
        <taxon>Bacillati</taxon>
        <taxon>Bacillota</taxon>
        <taxon>Bacilli</taxon>
        <taxon>Lactobacillales</taxon>
        <taxon>Aerococcaceae</taxon>
        <taxon>Ruoffia</taxon>
    </lineage>
</organism>
<dbReference type="InterPro" id="IPR006047">
    <property type="entry name" value="GH13_cat_dom"/>
</dbReference>
<evidence type="ECO:0000313" key="3">
    <source>
        <dbReference type="Proteomes" id="UP000306420"/>
    </source>
</evidence>
<dbReference type="SUPFAM" id="SSF51445">
    <property type="entry name" value="(Trans)glycosidases"/>
    <property type="match status" value="1"/>
</dbReference>
<dbReference type="CDD" id="cd11313">
    <property type="entry name" value="AmyAc_arch_bac_AmyA"/>
    <property type="match status" value="1"/>
</dbReference>
<name>A0A5R9DUN4_9LACT</name>
<comment type="caution">
    <text evidence="2">The sequence shown here is derived from an EMBL/GenBank/DDBJ whole genome shotgun (WGS) entry which is preliminary data.</text>
</comment>
<dbReference type="InterPro" id="IPR017853">
    <property type="entry name" value="GH"/>
</dbReference>
<evidence type="ECO:0000259" key="1">
    <source>
        <dbReference type="SMART" id="SM00642"/>
    </source>
</evidence>
<dbReference type="RefSeq" id="WP_138405107.1">
    <property type="nucleotide sequence ID" value="NZ_VBSP01000037.1"/>
</dbReference>
<dbReference type="InterPro" id="IPR013780">
    <property type="entry name" value="Glyco_hydro_b"/>
</dbReference>
<dbReference type="GO" id="GO:0009313">
    <property type="term" value="P:oligosaccharide catabolic process"/>
    <property type="evidence" value="ECO:0007669"/>
    <property type="project" value="TreeGrafter"/>
</dbReference>
<dbReference type="GO" id="GO:0004556">
    <property type="term" value="F:alpha-amylase activity"/>
    <property type="evidence" value="ECO:0007669"/>
    <property type="project" value="TreeGrafter"/>
</dbReference>
<dbReference type="PANTHER" id="PTHR10357:SF205">
    <property type="entry name" value="O-GLYCOSYL HYDROLASE FAMILY 13"/>
    <property type="match status" value="1"/>
</dbReference>
<dbReference type="Gene3D" id="3.20.20.80">
    <property type="entry name" value="Glycosidases"/>
    <property type="match status" value="1"/>
</dbReference>
<sequence length="431" mass="50128">MAKQTSINLRKSVIYSIFVRNFTEEGTFKAVVSELDRIKDLGTDIVWFLPMYPIGEESRKGEDGSPYAIKDYRSVDPNYGTMEDFEELIEEIHNRGMKVMIDIVYNHTSPDSILANEHPDWFYKTAEGHFGNRVGDWSDIVDLDYKHPDLWNYQIETLEQWVKRGVDGFRCDVAPLVPIEFWLQAREAVEEINSEVIWLSESVHPGFIRELRSKDMIALSDSEIYQAFDMTYDYDVHDHFELYIEGKIDIEAYIERLKVQDYTYPWNYVKMRNLENHDHLRIRHRIPKDSELMQWTAFTFMQKGSSLIYNGQEVLAEMTPSLFDRDPIAWDSGHDISEFLAKLAQIQKEFVPLDGLYSLEADNETNTVTLNYKNAQQTFYGVFNLKDSEGSIDFPVADGEYTNLISDEKVTITDGKLDIANTPLALLVNNY</sequence>
<reference evidence="2 3" key="1">
    <citation type="submission" date="2019-05" db="EMBL/GenBank/DDBJ databases">
        <title>The metagenome of a microbial culture collection derived from dairy environment covers the genomic content of the human microbiome.</title>
        <authorList>
            <person name="Roder T."/>
            <person name="Wuthrich D."/>
            <person name="Sattari Z."/>
            <person name="Von Ah U."/>
            <person name="Bar C."/>
            <person name="Ronchi F."/>
            <person name="Macpherson A.J."/>
            <person name="Ganal-Vonarburg S.C."/>
            <person name="Bruggmann R."/>
            <person name="Vergeres G."/>
        </authorList>
    </citation>
    <scope>NUCLEOTIDE SEQUENCE [LARGE SCALE GENOMIC DNA]</scope>
    <source>
        <strain evidence="2 3">FAM 24227</strain>
    </source>
</reference>
<dbReference type="InterPro" id="IPR041331">
    <property type="entry name" value="Bac_A_amyl_C"/>
</dbReference>
<proteinExistence type="predicted"/>
<dbReference type="Gene3D" id="2.60.40.1180">
    <property type="entry name" value="Golgi alpha-mannosidase II"/>
    <property type="match status" value="1"/>
</dbReference>
<protein>
    <submittedName>
        <fullName evidence="2">Alpha-amylase</fullName>
    </submittedName>
</protein>
<dbReference type="PANTHER" id="PTHR10357">
    <property type="entry name" value="ALPHA-AMYLASE FAMILY MEMBER"/>
    <property type="match status" value="1"/>
</dbReference>
<accession>A0A5R9DUN4</accession>
<gene>
    <name evidence="2" type="ORF">FEZ33_09285</name>
</gene>
<dbReference type="OrthoDB" id="9761875at2"/>
<dbReference type="AlphaFoldDB" id="A0A5R9DUN4"/>
<dbReference type="Proteomes" id="UP000306420">
    <property type="component" value="Unassembled WGS sequence"/>
</dbReference>